<dbReference type="AlphaFoldDB" id="A0A0J0XVG1"/>
<dbReference type="STRING" id="879819.A0A0J0XVG1"/>
<keyword evidence="7" id="KW-0479">Metal-binding</keyword>
<evidence type="ECO:0000256" key="9">
    <source>
        <dbReference type="ARBA" id="ARBA00023014"/>
    </source>
</evidence>
<evidence type="ECO:0000256" key="10">
    <source>
        <dbReference type="ARBA" id="ARBA00032573"/>
    </source>
</evidence>
<dbReference type="InterPro" id="IPR042265">
    <property type="entry name" value="DPH1/DPH2_3"/>
</dbReference>
<evidence type="ECO:0000256" key="13">
    <source>
        <dbReference type="ARBA" id="ARBA00054092"/>
    </source>
</evidence>
<dbReference type="GO" id="GO:0005737">
    <property type="term" value="C:cytoplasm"/>
    <property type="evidence" value="ECO:0007669"/>
    <property type="project" value="UniProtKB-SubCell"/>
</dbReference>
<comment type="similarity">
    <text evidence="4">Belongs to the DPH1/DPH2 family. DPH2 subfamily.</text>
</comment>
<evidence type="ECO:0000256" key="14">
    <source>
        <dbReference type="ARBA" id="ARBA00080784"/>
    </source>
</evidence>
<dbReference type="GO" id="GO:0090560">
    <property type="term" value="F:2-(3-amino-3-carboxypropyl)histidine synthase activity"/>
    <property type="evidence" value="ECO:0007669"/>
    <property type="project" value="InterPro"/>
</dbReference>
<evidence type="ECO:0000256" key="15">
    <source>
        <dbReference type="SAM" id="MobiDB-lite"/>
    </source>
</evidence>
<dbReference type="EMBL" id="KQ087183">
    <property type="protein sequence ID" value="KLT45043.1"/>
    <property type="molecule type" value="Genomic_DNA"/>
</dbReference>
<dbReference type="OrthoDB" id="449241at2759"/>
<dbReference type="Proteomes" id="UP000053611">
    <property type="component" value="Unassembled WGS sequence"/>
</dbReference>
<dbReference type="UniPathway" id="UPA00559"/>
<evidence type="ECO:0000256" key="5">
    <source>
        <dbReference type="ARBA" id="ARBA00021914"/>
    </source>
</evidence>
<dbReference type="Pfam" id="PF01866">
    <property type="entry name" value="Diphthamide_syn"/>
    <property type="match status" value="2"/>
</dbReference>
<feature type="region of interest" description="Disordered" evidence="15">
    <location>
        <begin position="255"/>
        <end position="287"/>
    </location>
</feature>
<dbReference type="InterPro" id="IPR042263">
    <property type="entry name" value="DPH1/DPH2_1"/>
</dbReference>
<dbReference type="FunFam" id="3.40.50.11840:FF:000005">
    <property type="entry name" value="2-(3-amino-3-carboxypropyl)histidine synthase subunit 2"/>
    <property type="match status" value="1"/>
</dbReference>
<feature type="region of interest" description="Disordered" evidence="15">
    <location>
        <begin position="537"/>
        <end position="561"/>
    </location>
</feature>
<dbReference type="Gene3D" id="3.40.50.11860">
    <property type="entry name" value="Diphthamide synthesis DPH1/DPH2 domain 3"/>
    <property type="match status" value="1"/>
</dbReference>
<evidence type="ECO:0000313" key="16">
    <source>
        <dbReference type="EMBL" id="KLT45043.1"/>
    </source>
</evidence>
<dbReference type="PANTHER" id="PTHR10762">
    <property type="entry name" value="DIPHTHAMIDE BIOSYNTHESIS PROTEIN"/>
    <property type="match status" value="1"/>
</dbReference>
<evidence type="ECO:0000313" key="17">
    <source>
        <dbReference type="Proteomes" id="UP000053611"/>
    </source>
</evidence>
<name>A0A0J0XVG1_9TREE</name>
<evidence type="ECO:0000256" key="4">
    <source>
        <dbReference type="ARBA" id="ARBA00006179"/>
    </source>
</evidence>
<proteinExistence type="inferred from homology"/>
<accession>A0A0J0XVG1</accession>
<dbReference type="GO" id="GO:0046872">
    <property type="term" value="F:metal ion binding"/>
    <property type="evidence" value="ECO:0007669"/>
    <property type="project" value="UniProtKB-KW"/>
</dbReference>
<dbReference type="GO" id="GO:0017183">
    <property type="term" value="P:protein histidyl modification to diphthamide"/>
    <property type="evidence" value="ECO:0007669"/>
    <property type="project" value="UniProtKB-UniPathway"/>
</dbReference>
<dbReference type="PANTHER" id="PTHR10762:SF2">
    <property type="entry name" value="2-(3-AMINO-3-CARBOXYPROPYL)HISTIDINE SYNTHASE SUBUNIT 2"/>
    <property type="match status" value="1"/>
</dbReference>
<evidence type="ECO:0000256" key="8">
    <source>
        <dbReference type="ARBA" id="ARBA00023004"/>
    </source>
</evidence>
<keyword evidence="17" id="KW-1185">Reference proteome</keyword>
<keyword evidence="8" id="KW-0408">Iron</keyword>
<evidence type="ECO:0000256" key="12">
    <source>
        <dbReference type="ARBA" id="ARBA00034128"/>
    </source>
</evidence>
<feature type="compositionally biased region" description="Low complexity" evidence="15">
    <location>
        <begin position="255"/>
        <end position="275"/>
    </location>
</feature>
<evidence type="ECO:0000256" key="1">
    <source>
        <dbReference type="ARBA" id="ARBA00001966"/>
    </source>
</evidence>
<dbReference type="SFLD" id="SFLDG01121">
    <property type="entry name" value="Diphthamide_biosynthesis"/>
    <property type="match status" value="1"/>
</dbReference>
<dbReference type="FunFam" id="3.40.50.11860:FF:000001">
    <property type="entry name" value="2-(3-amino-3-carboxypropyl)histidine synthase subunit 2"/>
    <property type="match status" value="1"/>
</dbReference>
<dbReference type="NCBIfam" id="TIGR00322">
    <property type="entry name" value="diphth2_R"/>
    <property type="match status" value="2"/>
</dbReference>
<comment type="subcellular location">
    <subcellularLocation>
        <location evidence="2">Cytoplasm</location>
    </subcellularLocation>
</comment>
<dbReference type="GO" id="GO:0051536">
    <property type="term" value="F:iron-sulfur cluster binding"/>
    <property type="evidence" value="ECO:0007669"/>
    <property type="project" value="UniProtKB-KW"/>
</dbReference>
<evidence type="ECO:0000256" key="3">
    <source>
        <dbReference type="ARBA" id="ARBA00005156"/>
    </source>
</evidence>
<comment type="subunit">
    <text evidence="12">Component of the 2-(3-amino-3-carboxypropyl)histidine synthase complex composed of DPH1, DPH2, DPH3 and a NADH-dependent reductase, predominantly CBR1.</text>
</comment>
<keyword evidence="6" id="KW-0963">Cytoplasm</keyword>
<protein>
    <recommendedName>
        <fullName evidence="5">2-(3-amino-3-carboxypropyl)histidine synthase subunit 2</fullName>
    </recommendedName>
    <alternativeName>
        <fullName evidence="10">Diphthamide biosynthesis protein 2</fullName>
    </alternativeName>
    <alternativeName>
        <fullName evidence="11">Diphtheria toxin resistance protein 2</fullName>
    </alternativeName>
    <alternativeName>
        <fullName evidence="14">S-adenosyl-L-methionine:L-histidine 3-amino-3-carboxypropyltransferase 2</fullName>
    </alternativeName>
</protein>
<comment type="function">
    <text evidence="13">Required for the first step of diphthamide biosynthesis, a post-translational modification of histidine which occurs in elongation factor 2. DPH1 and DPH2 transfer a 3-amino-3-carboxypropyl (ACP) group from S-adenosyl-L-methionine (SAM) to a histidine residue, the reaction is assisted by a reduction system comprising DPH3 and a NADH-dependent reductase, predominantly CBR1. Facilitates the reduction of the catalytic iron-sulfur cluster found in the DPH1 subunit.</text>
</comment>
<evidence type="ECO:0000256" key="7">
    <source>
        <dbReference type="ARBA" id="ARBA00022723"/>
    </source>
</evidence>
<comment type="pathway">
    <text evidence="3">Protein modification; peptidyl-diphthamide biosynthesis.</text>
</comment>
<organism evidence="16 17">
    <name type="scientific">Cutaneotrichosporon oleaginosum</name>
    <dbReference type="NCBI Taxonomy" id="879819"/>
    <lineage>
        <taxon>Eukaryota</taxon>
        <taxon>Fungi</taxon>
        <taxon>Dikarya</taxon>
        <taxon>Basidiomycota</taxon>
        <taxon>Agaricomycotina</taxon>
        <taxon>Tremellomycetes</taxon>
        <taxon>Trichosporonales</taxon>
        <taxon>Trichosporonaceae</taxon>
        <taxon>Cutaneotrichosporon</taxon>
    </lineage>
</organism>
<comment type="cofactor">
    <cofactor evidence="1">
        <name>[4Fe-4S] cluster</name>
        <dbReference type="ChEBI" id="CHEBI:49883"/>
    </cofactor>
</comment>
<evidence type="ECO:0000256" key="6">
    <source>
        <dbReference type="ARBA" id="ARBA00022490"/>
    </source>
</evidence>
<dbReference type="InterPro" id="IPR016435">
    <property type="entry name" value="DPH1/DPH2"/>
</dbReference>
<evidence type="ECO:0000256" key="2">
    <source>
        <dbReference type="ARBA" id="ARBA00004496"/>
    </source>
</evidence>
<dbReference type="RefSeq" id="XP_018281534.1">
    <property type="nucleotide sequence ID" value="XM_018422166.1"/>
</dbReference>
<sequence>MSEAFYTASAHAFEDVEVDEPAEAGPSSMGDAASSLDAAFDIENTVQLILDGGFKTIGLQFPDALLPSSVAVYRALQTRIAASGAQAYVLADSTYGACCPDILSCLHLPADLLVHYGHACLTPTDAIPVHYVFPRQSLDVSAAAEALKELAAGEFEGEDAKGGALVVWDVAHDWLADEIQTAFRDWPVPVSFATIQRPALAGKAAASSSQTNAPAGSGCCTTGPSQPSSCCTTEAAEKDSTKCCGNGAAASSCSSSTPPAACSSLSPVSTPTTSTKGKAPMLRRLTPPPGVPLSSTVLLYLGPEGRSLLNLQMNHATNSVYAYNADRGAWAVHPASSRLLSRRLFALHSAMAADVFGLVVGNVGLASSRALVAELREALKLAKKKSYTLSVGRLNPAKLANFAEIECFVLVGCAEGGVVDSKDFLRPIITPWELTLALKGKEGVWDPAAWTLDLNAALEEAAAVVASERAEPHSDEELDFSLVTGAYRTRKTFGGEEERVGGTDVALRNNDMSLAKLESAGSMFLATRSFQGLEPRYGMDEPATLEQGRTGVARGYTEEKK</sequence>
<keyword evidence="9" id="KW-0411">Iron-sulfur</keyword>
<gene>
    <name evidence="16" type="ORF">CC85DRAFT_282947</name>
</gene>
<dbReference type="Gene3D" id="3.40.50.11840">
    <property type="entry name" value="Diphthamide synthesis DPH1/DPH2 domain 1"/>
    <property type="match status" value="1"/>
</dbReference>
<dbReference type="GeneID" id="28982769"/>
<reference evidence="16 17" key="1">
    <citation type="submission" date="2015-03" db="EMBL/GenBank/DDBJ databases">
        <title>Genomics and transcriptomics of the oil-accumulating basidiomycete yeast T. oleaginosus allow insights into substrate utilization and the diverse evolutionary trajectories of mating systems in fungi.</title>
        <authorList>
            <consortium name="DOE Joint Genome Institute"/>
            <person name="Kourist R."/>
            <person name="Kracht O."/>
            <person name="Bracharz F."/>
            <person name="Lipzen A."/>
            <person name="Nolan M."/>
            <person name="Ohm R."/>
            <person name="Grigoriev I."/>
            <person name="Sun S."/>
            <person name="Heitman J."/>
            <person name="Bruck T."/>
            <person name="Nowrousian M."/>
        </authorList>
    </citation>
    <scope>NUCLEOTIDE SEQUENCE [LARGE SCALE GENOMIC DNA]</scope>
    <source>
        <strain evidence="16 17">IBC0246</strain>
    </source>
</reference>
<dbReference type="SFLD" id="SFLDS00032">
    <property type="entry name" value="Radical_SAM_3-amino-3-carboxyp"/>
    <property type="match status" value="1"/>
</dbReference>
<evidence type="ECO:0000256" key="11">
    <source>
        <dbReference type="ARBA" id="ARBA00032791"/>
    </source>
</evidence>